<reference evidence="3 5" key="2">
    <citation type="journal article" date="2018" name="Plant J.">
        <title>The Physcomitrella patens chromosome-scale assembly reveals moss genome structure and evolution.</title>
        <authorList>
            <person name="Lang D."/>
            <person name="Ullrich K.K."/>
            <person name="Murat F."/>
            <person name="Fuchs J."/>
            <person name="Jenkins J."/>
            <person name="Haas F.B."/>
            <person name="Piednoel M."/>
            <person name="Gundlach H."/>
            <person name="Van Bel M."/>
            <person name="Meyberg R."/>
            <person name="Vives C."/>
            <person name="Morata J."/>
            <person name="Symeonidi A."/>
            <person name="Hiss M."/>
            <person name="Muchero W."/>
            <person name="Kamisugi Y."/>
            <person name="Saleh O."/>
            <person name="Blanc G."/>
            <person name="Decker E.L."/>
            <person name="van Gessel N."/>
            <person name="Grimwood J."/>
            <person name="Hayes R.D."/>
            <person name="Graham S.W."/>
            <person name="Gunter L.E."/>
            <person name="McDaniel S.F."/>
            <person name="Hoernstein S.N.W."/>
            <person name="Larsson A."/>
            <person name="Li F.W."/>
            <person name="Perroud P.F."/>
            <person name="Phillips J."/>
            <person name="Ranjan P."/>
            <person name="Rokshar D.S."/>
            <person name="Rothfels C.J."/>
            <person name="Schneider L."/>
            <person name="Shu S."/>
            <person name="Stevenson D.W."/>
            <person name="Thummler F."/>
            <person name="Tillich M."/>
            <person name="Villarreal Aguilar J.C."/>
            <person name="Widiez T."/>
            <person name="Wong G.K."/>
            <person name="Wymore A."/>
            <person name="Zhang Y."/>
            <person name="Zimmer A.D."/>
            <person name="Quatrano R.S."/>
            <person name="Mayer K.F.X."/>
            <person name="Goodstein D."/>
            <person name="Casacuberta J.M."/>
            <person name="Vandepoele K."/>
            <person name="Reski R."/>
            <person name="Cuming A.C."/>
            <person name="Tuskan G.A."/>
            <person name="Maumus F."/>
            <person name="Salse J."/>
            <person name="Schmutz J."/>
            <person name="Rensing S.A."/>
        </authorList>
    </citation>
    <scope>NUCLEOTIDE SEQUENCE [LARGE SCALE GENOMIC DNA]</scope>
    <source>
        <strain evidence="4 5">cv. Gransden 2004</strain>
    </source>
</reference>
<evidence type="ECO:0000256" key="1">
    <source>
        <dbReference type="SAM" id="MobiDB-lite"/>
    </source>
</evidence>
<dbReference type="InterPro" id="IPR036537">
    <property type="entry name" value="Adaptor_Cbl_N_dom_sf"/>
</dbReference>
<dbReference type="EMBL" id="ABEU02000003">
    <property type="protein sequence ID" value="PNR58287.1"/>
    <property type="molecule type" value="Genomic_DNA"/>
</dbReference>
<accession>A0A2K1KWW4</accession>
<dbReference type="PANTHER" id="PTHR46168">
    <property type="entry name" value="ARMADILLO REPEAT ONLY 4"/>
    <property type="match status" value="1"/>
</dbReference>
<dbReference type="SMART" id="SM00185">
    <property type="entry name" value="ARM"/>
    <property type="match status" value="4"/>
</dbReference>
<dbReference type="InterPro" id="IPR059179">
    <property type="entry name" value="MLKL-like_MCAfunc"/>
</dbReference>
<evidence type="ECO:0000313" key="5">
    <source>
        <dbReference type="Proteomes" id="UP000006727"/>
    </source>
</evidence>
<dbReference type="OrthoDB" id="7537227at2759"/>
<dbReference type="CDD" id="cd21037">
    <property type="entry name" value="MLKL_NTD"/>
    <property type="match status" value="1"/>
</dbReference>
<dbReference type="RefSeq" id="XP_024370407.1">
    <property type="nucleotide sequence ID" value="XM_024514639.2"/>
</dbReference>
<protein>
    <recommendedName>
        <fullName evidence="2">DUF7792 domain-containing protein</fullName>
    </recommendedName>
</protein>
<dbReference type="FunCoup" id="A0A2K1KWW4">
    <property type="interactions" value="438"/>
</dbReference>
<evidence type="ECO:0000313" key="4">
    <source>
        <dbReference type="EnsemblPlants" id="Pp3c3_32670V3.1"/>
    </source>
</evidence>
<dbReference type="EnsemblPlants" id="Pp3c3_32670V3.1">
    <property type="protein sequence ID" value="Pp3c3_32670V3.1"/>
    <property type="gene ID" value="Pp3c3_32670"/>
</dbReference>
<dbReference type="OMA" id="ARDNQHF"/>
<dbReference type="Pfam" id="PF25055">
    <property type="entry name" value="DUF7792"/>
    <property type="match status" value="1"/>
</dbReference>
<dbReference type="Gramene" id="Pp3c3_32670V3.1">
    <property type="protein sequence ID" value="Pp3c3_32670V3.1"/>
    <property type="gene ID" value="Pp3c3_32670"/>
</dbReference>
<dbReference type="RefSeq" id="XP_024370408.1">
    <property type="nucleotide sequence ID" value="XM_024514640.2"/>
</dbReference>
<dbReference type="Gene3D" id="1.20.930.20">
    <property type="entry name" value="Adaptor protein Cbl, N-terminal domain"/>
    <property type="match status" value="1"/>
</dbReference>
<feature type="compositionally biased region" description="Polar residues" evidence="1">
    <location>
        <begin position="358"/>
        <end position="380"/>
    </location>
</feature>
<sequence length="644" mass="70797">MDPRMQFKTVHNEPKIEDMLKVPIGLTDQVRKSVEKAESFKQECAEVSRKVDALGRLLRQAARFATTSSVGLYESPTRRIVVDVEKTLQKASILVKKCTRSGMLRRVITITNASDFRRLNQHLENSVVDVQWLLSVSASGEDRPALIGMPPIASTDPILALVWEHISIVHVGNDDERAQGASCLADLAKDDRSAKIIVEEGGVAPLLRLLREGTVAGQEESARALGCLASDRERVQKMRMESATSVFAQILGHASMKVQAMVAWALSEFCDRDEESQNECAAAGGIRLLVYLLAHEVDDSNKNDSNKAGLYNVIKNTMEHPQGSAGKPPVRPRVDSSYRSSAKVQPVSVEPRNYGTEAWSSPGENARTESFPSSLRTTSKSSRDNEDPETKLRLKVQVARAIWKLAQNNVKNSKLITDTRALLCFAKLIETGKGEVQVNSINAVMAICSSAEKSSEIRKAAFKTTAPAAKAVVDQLIRVIESGEPVVQEPCLVAIGCLARTFSAPIVRIIGPITKALKTLDPKVAAEAAFALYKFVHPKNYHHVEHSRTILELNGAQLLVSWLTNQDPNTQKKALMLLCCLSVNAPDHAALAQAMVRTRLENMTRSTVVTQNPELRNALIDALSRLEVYQASIHRPHNMVAPYE</sequence>
<dbReference type="InterPro" id="IPR016024">
    <property type="entry name" value="ARM-type_fold"/>
</dbReference>
<proteinExistence type="predicted"/>
<dbReference type="PaxDb" id="3218-PP1S198_63V6.1"/>
<name>A0A2K1KWW4_PHYPA</name>
<feature type="compositionally biased region" description="Basic and acidic residues" evidence="1">
    <location>
        <begin position="381"/>
        <end position="391"/>
    </location>
</feature>
<dbReference type="AlphaFoldDB" id="A0A2K1KWW4"/>
<dbReference type="RefSeq" id="XP_073389071.1">
    <property type="nucleotide sequence ID" value="XM_073532970.1"/>
</dbReference>
<dbReference type="STRING" id="3218.A0A2K1KWW4"/>
<reference evidence="4" key="3">
    <citation type="submission" date="2020-12" db="UniProtKB">
        <authorList>
            <consortium name="EnsemblPlants"/>
        </authorList>
    </citation>
    <scope>IDENTIFICATION</scope>
</reference>
<dbReference type="GeneID" id="112279900"/>
<evidence type="ECO:0000313" key="3">
    <source>
        <dbReference type="EMBL" id="PNR58287.1"/>
    </source>
</evidence>
<feature type="domain" description="DUF7792" evidence="2">
    <location>
        <begin position="17"/>
        <end position="137"/>
    </location>
</feature>
<dbReference type="PANTHER" id="PTHR46168:SF1">
    <property type="entry name" value="ARMADILLO REPEAT ONLY 4"/>
    <property type="match status" value="1"/>
</dbReference>
<reference evidence="3 5" key="1">
    <citation type="journal article" date="2008" name="Science">
        <title>The Physcomitrella genome reveals evolutionary insights into the conquest of land by plants.</title>
        <authorList>
            <person name="Rensing S."/>
            <person name="Lang D."/>
            <person name="Zimmer A."/>
            <person name="Terry A."/>
            <person name="Salamov A."/>
            <person name="Shapiro H."/>
            <person name="Nishiyama T."/>
            <person name="Perroud P.-F."/>
            <person name="Lindquist E."/>
            <person name="Kamisugi Y."/>
            <person name="Tanahashi T."/>
            <person name="Sakakibara K."/>
            <person name="Fujita T."/>
            <person name="Oishi K."/>
            <person name="Shin-I T."/>
            <person name="Kuroki Y."/>
            <person name="Toyoda A."/>
            <person name="Suzuki Y."/>
            <person name="Hashimoto A."/>
            <person name="Yamaguchi K."/>
            <person name="Sugano A."/>
            <person name="Kohara Y."/>
            <person name="Fujiyama A."/>
            <person name="Anterola A."/>
            <person name="Aoki S."/>
            <person name="Ashton N."/>
            <person name="Barbazuk W.B."/>
            <person name="Barker E."/>
            <person name="Bennetzen J."/>
            <person name="Bezanilla M."/>
            <person name="Blankenship R."/>
            <person name="Cho S.H."/>
            <person name="Dutcher S."/>
            <person name="Estelle M."/>
            <person name="Fawcett J.A."/>
            <person name="Gundlach H."/>
            <person name="Hanada K."/>
            <person name="Heyl A."/>
            <person name="Hicks K.A."/>
            <person name="Hugh J."/>
            <person name="Lohr M."/>
            <person name="Mayer K."/>
            <person name="Melkozernov A."/>
            <person name="Murata T."/>
            <person name="Nelson D."/>
            <person name="Pils B."/>
            <person name="Prigge M."/>
            <person name="Reiss B."/>
            <person name="Renner T."/>
            <person name="Rombauts S."/>
            <person name="Rushton P."/>
            <person name="Sanderfoot A."/>
            <person name="Schween G."/>
            <person name="Shiu S.-H."/>
            <person name="Stueber K."/>
            <person name="Theodoulou F.L."/>
            <person name="Tu H."/>
            <person name="Van de Peer Y."/>
            <person name="Verrier P.J."/>
            <person name="Waters E."/>
            <person name="Wood A."/>
            <person name="Yang L."/>
            <person name="Cove D."/>
            <person name="Cuming A."/>
            <person name="Hasebe M."/>
            <person name="Lucas S."/>
            <person name="Mishler D.B."/>
            <person name="Reski R."/>
            <person name="Grigoriev I."/>
            <person name="Quatrano R.S."/>
            <person name="Boore J.L."/>
        </authorList>
    </citation>
    <scope>NUCLEOTIDE SEQUENCE [LARGE SCALE GENOMIC DNA]</scope>
    <source>
        <strain evidence="4 5">cv. Gransden 2004</strain>
    </source>
</reference>
<dbReference type="Gramene" id="Pp3c3_32670V3.2">
    <property type="protein sequence ID" value="Pp3c3_32670V3.2"/>
    <property type="gene ID" value="Pp3c3_32670"/>
</dbReference>
<organism evidence="3">
    <name type="scientific">Physcomitrium patens</name>
    <name type="common">Spreading-leaved earth moss</name>
    <name type="synonym">Physcomitrella patens</name>
    <dbReference type="NCBI Taxonomy" id="3218"/>
    <lineage>
        <taxon>Eukaryota</taxon>
        <taxon>Viridiplantae</taxon>
        <taxon>Streptophyta</taxon>
        <taxon>Embryophyta</taxon>
        <taxon>Bryophyta</taxon>
        <taxon>Bryophytina</taxon>
        <taxon>Bryopsida</taxon>
        <taxon>Funariidae</taxon>
        <taxon>Funariales</taxon>
        <taxon>Funariaceae</taxon>
        <taxon>Physcomitrium</taxon>
    </lineage>
</organism>
<dbReference type="SUPFAM" id="SSF48371">
    <property type="entry name" value="ARM repeat"/>
    <property type="match status" value="1"/>
</dbReference>
<dbReference type="GO" id="GO:0007166">
    <property type="term" value="P:cell surface receptor signaling pathway"/>
    <property type="evidence" value="ECO:0007669"/>
    <property type="project" value="InterPro"/>
</dbReference>
<dbReference type="Proteomes" id="UP000006727">
    <property type="component" value="Chromosome 3"/>
</dbReference>
<feature type="region of interest" description="Disordered" evidence="1">
    <location>
        <begin position="318"/>
        <end position="391"/>
    </location>
</feature>
<gene>
    <name evidence="4" type="primary">LOC112279900</name>
    <name evidence="3" type="ORF">PHYPA_005282</name>
</gene>
<dbReference type="InterPro" id="IPR000225">
    <property type="entry name" value="Armadillo"/>
</dbReference>
<dbReference type="InterPro" id="IPR056694">
    <property type="entry name" value="DUF7792"/>
</dbReference>
<dbReference type="KEGG" id="ppp:112279900"/>
<evidence type="ECO:0000259" key="2">
    <source>
        <dbReference type="Pfam" id="PF25055"/>
    </source>
</evidence>
<keyword evidence="5" id="KW-1185">Reference proteome</keyword>
<dbReference type="EnsemblPlants" id="Pp3c3_32670V3.3">
    <property type="protein sequence ID" value="Pp3c3_32670V3.3"/>
    <property type="gene ID" value="Pp3c3_32670"/>
</dbReference>
<dbReference type="EnsemblPlants" id="Pp3c3_32670V3.2">
    <property type="protein sequence ID" value="Pp3c3_32670V3.2"/>
    <property type="gene ID" value="Pp3c3_32670"/>
</dbReference>
<dbReference type="Gene3D" id="1.25.10.10">
    <property type="entry name" value="Leucine-rich Repeat Variant"/>
    <property type="match status" value="2"/>
</dbReference>
<dbReference type="InterPro" id="IPR011989">
    <property type="entry name" value="ARM-like"/>
</dbReference>
<dbReference type="Gramene" id="Pp3c3_32670V3.3">
    <property type="protein sequence ID" value="Pp3c3_32670V3.3"/>
    <property type="gene ID" value="Pp3c3_32670"/>
</dbReference>